<dbReference type="STRING" id="1121895.GCA_000378485_01136"/>
<keyword evidence="2" id="KW-1185">Reference proteome</keyword>
<name>A0A0A2M719_9FLAO</name>
<dbReference type="Proteomes" id="UP000030152">
    <property type="component" value="Unassembled WGS sequence"/>
</dbReference>
<accession>A0A0A2M719</accession>
<organism evidence="1 2">
    <name type="scientific">Flavobacterium rivuli WB 3.3-2 = DSM 21788</name>
    <dbReference type="NCBI Taxonomy" id="1121895"/>
    <lineage>
        <taxon>Bacteria</taxon>
        <taxon>Pseudomonadati</taxon>
        <taxon>Bacteroidota</taxon>
        <taxon>Flavobacteriia</taxon>
        <taxon>Flavobacteriales</taxon>
        <taxon>Flavobacteriaceae</taxon>
        <taxon>Flavobacterium</taxon>
    </lineage>
</organism>
<evidence type="ECO:0000313" key="2">
    <source>
        <dbReference type="Proteomes" id="UP000030152"/>
    </source>
</evidence>
<proteinExistence type="predicted"/>
<protein>
    <submittedName>
        <fullName evidence="1">Uncharacterized protein</fullName>
    </submittedName>
</protein>
<comment type="caution">
    <text evidence="1">The sequence shown here is derived from an EMBL/GenBank/DDBJ whole genome shotgun (WGS) entry which is preliminary data.</text>
</comment>
<dbReference type="EMBL" id="JRLX01000002">
    <property type="protein sequence ID" value="KGO88079.1"/>
    <property type="molecule type" value="Genomic_DNA"/>
</dbReference>
<reference evidence="1 2" key="1">
    <citation type="submission" date="2013-09" db="EMBL/GenBank/DDBJ databases">
        <authorList>
            <person name="Zeng Z."/>
            <person name="Chen C."/>
        </authorList>
    </citation>
    <scope>NUCLEOTIDE SEQUENCE [LARGE SCALE GENOMIC DNA]</scope>
    <source>
        <strain evidence="1 2">WB 3.3-2</strain>
    </source>
</reference>
<sequence length="141" mass="15894">MSVKEFFKIDESGKLHTLFDDVVNSSIISFTDNLTSAILVISNHWERSTGGDVIARVEVNDTIVLDVPGHDQHYTNSLDLLPYLNRQSNTLKITFLIMNWHVWKNQGAASLIIDGHNIENITFNAGGDHQKVHVIIRTLNN</sequence>
<gene>
    <name evidence="1" type="ORF">Q765_03210</name>
</gene>
<evidence type="ECO:0000313" key="1">
    <source>
        <dbReference type="EMBL" id="KGO88079.1"/>
    </source>
</evidence>
<dbReference type="AlphaFoldDB" id="A0A0A2M719"/>
<dbReference type="RefSeq" id="WP_020212266.1">
    <property type="nucleotide sequence ID" value="NZ_JRLX01000002.1"/>
</dbReference>